<evidence type="ECO:0000256" key="3">
    <source>
        <dbReference type="ARBA" id="ARBA00023163"/>
    </source>
</evidence>
<keyword evidence="6" id="KW-1185">Reference proteome</keyword>
<dbReference type="PROSITE" id="PS00041">
    <property type="entry name" value="HTH_ARAC_FAMILY_1"/>
    <property type="match status" value="1"/>
</dbReference>
<dbReference type="PATRIC" id="fig|68223.7.peg.7620"/>
<organism evidence="5 6">
    <name type="scientific">Streptomyces katrae</name>
    <dbReference type="NCBI Taxonomy" id="68223"/>
    <lineage>
        <taxon>Bacteria</taxon>
        <taxon>Bacillati</taxon>
        <taxon>Actinomycetota</taxon>
        <taxon>Actinomycetes</taxon>
        <taxon>Kitasatosporales</taxon>
        <taxon>Streptomycetaceae</taxon>
        <taxon>Streptomyces</taxon>
    </lineage>
</organism>
<evidence type="ECO:0000313" key="5">
    <source>
        <dbReference type="EMBL" id="KJY32420.1"/>
    </source>
</evidence>
<dbReference type="SMART" id="SM00342">
    <property type="entry name" value="HTH_ARAC"/>
    <property type="match status" value="1"/>
</dbReference>
<comment type="caution">
    <text evidence="5">The sequence shown here is derived from an EMBL/GenBank/DDBJ whole genome shotgun (WGS) entry which is preliminary data.</text>
</comment>
<name>A0A0F4JDZ9_9ACTN</name>
<sequence>MSDETNGCTGRVLVLVLPEVNLLDLGGPVQVFDAAAHFGGGYRLEYVGEADGLRSAQGLRLAGLAPLPTTRPVAGDLVLVPGPRLTGSDRLVEPAVVRWVREAYDAGARVASVCTGAAVLGEAGLLDGRLCTTHWSLTSAMRERYPRARVREAALYVHDGRISTSAGISSGIDLALSLVERDRGPELAARVARELVLYLRRDGDATQISPFLRHRDHVHPAVHRVQDHLAQHLDAAFTLRELAGVAGLSPRGLTRAFTAVTGITPFVYQRQLRLERARSLLSGTDLTVEAVAARCGFRDARQLRRVVADAFGVPPSRLRAPLRPTA</sequence>
<dbReference type="InterPro" id="IPR002818">
    <property type="entry name" value="DJ-1/PfpI"/>
</dbReference>
<keyword evidence="1" id="KW-0805">Transcription regulation</keyword>
<dbReference type="AlphaFoldDB" id="A0A0F4JDZ9"/>
<feature type="domain" description="HTH araC/xylS-type" evidence="4">
    <location>
        <begin position="223"/>
        <end position="321"/>
    </location>
</feature>
<dbReference type="Gene3D" id="3.40.50.880">
    <property type="match status" value="1"/>
</dbReference>
<keyword evidence="2" id="KW-0238">DNA-binding</keyword>
<dbReference type="PANTHER" id="PTHR43130:SF3">
    <property type="entry name" value="HTH-TYPE TRANSCRIPTIONAL REGULATOR RV1931C"/>
    <property type="match status" value="1"/>
</dbReference>
<dbReference type="Pfam" id="PF01965">
    <property type="entry name" value="DJ-1_PfpI"/>
    <property type="match status" value="1"/>
</dbReference>
<dbReference type="Gene3D" id="1.10.10.60">
    <property type="entry name" value="Homeodomain-like"/>
    <property type="match status" value="1"/>
</dbReference>
<dbReference type="InterPro" id="IPR052158">
    <property type="entry name" value="INH-QAR"/>
</dbReference>
<evidence type="ECO:0000313" key="6">
    <source>
        <dbReference type="Proteomes" id="UP000033551"/>
    </source>
</evidence>
<proteinExistence type="predicted"/>
<dbReference type="RefSeq" id="WP_045948165.1">
    <property type="nucleotide sequence ID" value="NZ_JZWV01000413.1"/>
</dbReference>
<gene>
    <name evidence="5" type="ORF">VR44_16000</name>
</gene>
<dbReference type="CDD" id="cd03137">
    <property type="entry name" value="GATase1_AraC_1"/>
    <property type="match status" value="1"/>
</dbReference>
<dbReference type="InterPro" id="IPR018060">
    <property type="entry name" value="HTH_AraC"/>
</dbReference>
<reference evidence="5 6" key="1">
    <citation type="submission" date="2015-02" db="EMBL/GenBank/DDBJ databases">
        <authorList>
            <person name="Ju K.-S."/>
            <person name="Doroghazi J.R."/>
            <person name="Metcalf W."/>
        </authorList>
    </citation>
    <scope>NUCLEOTIDE SEQUENCE [LARGE SCALE GENOMIC DNA]</scope>
    <source>
        <strain evidence="5 6">NRRL ISP-5550</strain>
    </source>
</reference>
<dbReference type="InterPro" id="IPR009057">
    <property type="entry name" value="Homeodomain-like_sf"/>
</dbReference>
<evidence type="ECO:0000259" key="4">
    <source>
        <dbReference type="PROSITE" id="PS01124"/>
    </source>
</evidence>
<dbReference type="InterPro" id="IPR029062">
    <property type="entry name" value="Class_I_gatase-like"/>
</dbReference>
<dbReference type="EMBL" id="JZWV01000413">
    <property type="protein sequence ID" value="KJY32420.1"/>
    <property type="molecule type" value="Genomic_DNA"/>
</dbReference>
<dbReference type="GO" id="GO:0003700">
    <property type="term" value="F:DNA-binding transcription factor activity"/>
    <property type="evidence" value="ECO:0007669"/>
    <property type="project" value="InterPro"/>
</dbReference>
<keyword evidence="3" id="KW-0804">Transcription</keyword>
<dbReference type="InterPro" id="IPR018062">
    <property type="entry name" value="HTH_AraC-typ_CS"/>
</dbReference>
<dbReference type="SUPFAM" id="SSF46689">
    <property type="entry name" value="Homeodomain-like"/>
    <property type="match status" value="2"/>
</dbReference>
<dbReference type="GO" id="GO:0043565">
    <property type="term" value="F:sequence-specific DNA binding"/>
    <property type="evidence" value="ECO:0007669"/>
    <property type="project" value="InterPro"/>
</dbReference>
<dbReference type="PANTHER" id="PTHR43130">
    <property type="entry name" value="ARAC-FAMILY TRANSCRIPTIONAL REGULATOR"/>
    <property type="match status" value="1"/>
</dbReference>
<accession>A0A0F4JDZ9</accession>
<dbReference type="SUPFAM" id="SSF52317">
    <property type="entry name" value="Class I glutamine amidotransferase-like"/>
    <property type="match status" value="1"/>
</dbReference>
<protein>
    <recommendedName>
        <fullName evidence="4">HTH araC/xylS-type domain-containing protein</fullName>
    </recommendedName>
</protein>
<dbReference type="Pfam" id="PF12833">
    <property type="entry name" value="HTH_18"/>
    <property type="match status" value="1"/>
</dbReference>
<evidence type="ECO:0000256" key="2">
    <source>
        <dbReference type="ARBA" id="ARBA00023125"/>
    </source>
</evidence>
<dbReference type="PROSITE" id="PS01124">
    <property type="entry name" value="HTH_ARAC_FAMILY_2"/>
    <property type="match status" value="1"/>
</dbReference>
<evidence type="ECO:0000256" key="1">
    <source>
        <dbReference type="ARBA" id="ARBA00023015"/>
    </source>
</evidence>
<dbReference type="Proteomes" id="UP000033551">
    <property type="component" value="Unassembled WGS sequence"/>
</dbReference>
<dbReference type="OrthoDB" id="9803764at2"/>